<keyword evidence="2" id="KW-0472">Membrane</keyword>
<protein>
    <submittedName>
        <fullName evidence="3">UPF0716 protein FxsA</fullName>
    </submittedName>
</protein>
<dbReference type="PANTHER" id="PTHR35335:SF1">
    <property type="entry name" value="UPF0716 PROTEIN FXSA"/>
    <property type="match status" value="1"/>
</dbReference>
<evidence type="ECO:0000313" key="4">
    <source>
        <dbReference type="Proteomes" id="UP000199476"/>
    </source>
</evidence>
<dbReference type="OrthoDB" id="9792788at2"/>
<dbReference type="GO" id="GO:0016020">
    <property type="term" value="C:membrane"/>
    <property type="evidence" value="ECO:0007669"/>
    <property type="project" value="InterPro"/>
</dbReference>
<reference evidence="3 4" key="1">
    <citation type="submission" date="2016-10" db="EMBL/GenBank/DDBJ databases">
        <authorList>
            <person name="de Groot N.N."/>
        </authorList>
    </citation>
    <scope>NUCLEOTIDE SEQUENCE [LARGE SCALE GENOMIC DNA]</scope>
    <source>
        <strain evidence="3 4">SLAS-1</strain>
    </source>
</reference>
<proteinExistence type="predicted"/>
<dbReference type="RefSeq" id="WP_089760689.1">
    <property type="nucleotide sequence ID" value="NZ_FNGO01000014.1"/>
</dbReference>
<sequence length="168" mass="18450">MFIRLLLLFALIPMAELALLIWVGGRIGLLPTLVLVAATGVIGITAAKMQGFLIMNRIKSSLSRQQMPTLNMIEGLLILVGGGMLLTPGLITDVLGFTFILPFSRPRAARLVRKHVGNHLKKKSFSSNKTITFGFSNFNKKKHRGSDNSAPEEENVYDIGSPDDRDDD</sequence>
<gene>
    <name evidence="3" type="ORF">SAMN04488692_11412</name>
</gene>
<dbReference type="NCBIfam" id="NF008528">
    <property type="entry name" value="PRK11463.1-2"/>
    <property type="match status" value="1"/>
</dbReference>
<evidence type="ECO:0000256" key="2">
    <source>
        <dbReference type="SAM" id="Phobius"/>
    </source>
</evidence>
<dbReference type="AlphaFoldDB" id="A0A1G9PST6"/>
<dbReference type="InterPro" id="IPR007313">
    <property type="entry name" value="FxsA"/>
</dbReference>
<feature type="transmembrane region" description="Helical" evidence="2">
    <location>
        <begin position="33"/>
        <end position="55"/>
    </location>
</feature>
<dbReference type="EMBL" id="FNGO01000014">
    <property type="protein sequence ID" value="SDM01551.1"/>
    <property type="molecule type" value="Genomic_DNA"/>
</dbReference>
<dbReference type="STRING" id="321763.SAMN04488692_11412"/>
<keyword evidence="4" id="KW-1185">Reference proteome</keyword>
<organism evidence="3 4">
    <name type="scientific">Halarsenatibacter silvermanii</name>
    <dbReference type="NCBI Taxonomy" id="321763"/>
    <lineage>
        <taxon>Bacteria</taxon>
        <taxon>Bacillati</taxon>
        <taxon>Bacillota</taxon>
        <taxon>Clostridia</taxon>
        <taxon>Halanaerobiales</taxon>
        <taxon>Halarsenatibacteraceae</taxon>
        <taxon>Halarsenatibacter</taxon>
    </lineage>
</organism>
<feature type="region of interest" description="Disordered" evidence="1">
    <location>
        <begin position="139"/>
        <end position="168"/>
    </location>
</feature>
<evidence type="ECO:0000256" key="1">
    <source>
        <dbReference type="SAM" id="MobiDB-lite"/>
    </source>
</evidence>
<keyword evidence="2" id="KW-1133">Transmembrane helix</keyword>
<evidence type="ECO:0000313" key="3">
    <source>
        <dbReference type="EMBL" id="SDM01551.1"/>
    </source>
</evidence>
<feature type="transmembrane region" description="Helical" evidence="2">
    <location>
        <begin position="76"/>
        <end position="101"/>
    </location>
</feature>
<dbReference type="Pfam" id="PF04186">
    <property type="entry name" value="FxsA"/>
    <property type="match status" value="1"/>
</dbReference>
<dbReference type="PANTHER" id="PTHR35335">
    <property type="entry name" value="UPF0716 PROTEIN FXSA"/>
    <property type="match status" value="1"/>
</dbReference>
<name>A0A1G9PST6_9FIRM</name>
<accession>A0A1G9PST6</accession>
<dbReference type="Proteomes" id="UP000199476">
    <property type="component" value="Unassembled WGS sequence"/>
</dbReference>
<keyword evidence="2" id="KW-0812">Transmembrane</keyword>